<dbReference type="GO" id="GO:0016757">
    <property type="term" value="F:glycosyltransferase activity"/>
    <property type="evidence" value="ECO:0007669"/>
    <property type="project" value="UniProtKB-UniRule"/>
</dbReference>
<accession>A0AAD5GZR8</accession>
<keyword evidence="3 8" id="KW-0328">Glycosyltransferase</keyword>
<proteinExistence type="inferred from homology"/>
<sequence>MLWHHRGLAPLLLLALSLSCGALAAGALQAPQPTQQLSQVQQSDAIGAAEGVAPLAGGGAGAAAGGGRPGRSLLKQAAKPPPPSPPLPNFEIGVPAPPKQKLSEWQSGAVRERRQQLSSSTFLVPKHPGKDYVALCVIARDAHADVLEWLNHHIRLGVGKVYLWDHASDPQMKEIVQGYIDAGLVEYEHFTEVQHASGKPQIYAYDGCLARHGHKHTWMGFIDVDEFLMFRDPWPAIQSLPALLQEFEGPGEPPQANSGLAVHWIIFGSSGHERRPKGGTLRSYTRCLQLWHAQHALVKTIVRTTCTAAAEGPHNFRHNCSLPVLQTDKTPIHGARSDAPVHTRLALHHYAIKSRDEFELKMLRGSAMKRQRGWEYFSFIDDWSTEFNFDGLAVWDTQAAYHHYPGITEKQLARYSQEQHEDFWLKGADDPRYKEQLRQQEAAKKAAAAAGGAQQAQQAQQLGAAAGGGAADAAGAGAAGTAAAGAAEQRGAGQQQQQQQQGAGQVNQEQQQQQQQQQRAIPDPAGVAAQRQAAGGNEQAGTHQVQR</sequence>
<comment type="similarity">
    <text evidence="2 8">Belongs to the glycosyltransferase 92 family.</text>
</comment>
<feature type="compositionally biased region" description="Gly residues" evidence="9">
    <location>
        <begin position="58"/>
        <end position="69"/>
    </location>
</feature>
<dbReference type="InterPro" id="IPR008166">
    <property type="entry name" value="Glyco_transf_92"/>
</dbReference>
<comment type="subcellular location">
    <subcellularLocation>
        <location evidence="1">Membrane</location>
        <topology evidence="1">Single-pass membrane protein</topology>
    </subcellularLocation>
</comment>
<feature type="compositionally biased region" description="Low complexity" evidence="9">
    <location>
        <begin position="483"/>
        <end position="536"/>
    </location>
</feature>
<evidence type="ECO:0000256" key="6">
    <source>
        <dbReference type="ARBA" id="ARBA00022989"/>
    </source>
</evidence>
<evidence type="ECO:0000313" key="12">
    <source>
        <dbReference type="Proteomes" id="UP001205105"/>
    </source>
</evidence>
<evidence type="ECO:0000313" key="11">
    <source>
        <dbReference type="EMBL" id="KAI7838686.1"/>
    </source>
</evidence>
<evidence type="ECO:0000256" key="10">
    <source>
        <dbReference type="SAM" id="SignalP"/>
    </source>
</evidence>
<dbReference type="AlphaFoldDB" id="A0AAD5GZR8"/>
<evidence type="ECO:0000256" key="1">
    <source>
        <dbReference type="ARBA" id="ARBA00004167"/>
    </source>
</evidence>
<dbReference type="PANTHER" id="PTHR21461">
    <property type="entry name" value="GLYCOSYLTRANSFERASE FAMILY 92 PROTEIN"/>
    <property type="match status" value="1"/>
</dbReference>
<feature type="signal peptide" evidence="10">
    <location>
        <begin position="1"/>
        <end position="24"/>
    </location>
</feature>
<dbReference type="EMBL" id="JADXDR010000119">
    <property type="protein sequence ID" value="KAI7838686.1"/>
    <property type="molecule type" value="Genomic_DNA"/>
</dbReference>
<evidence type="ECO:0000256" key="8">
    <source>
        <dbReference type="RuleBase" id="RU366017"/>
    </source>
</evidence>
<evidence type="ECO:0000256" key="7">
    <source>
        <dbReference type="ARBA" id="ARBA00023136"/>
    </source>
</evidence>
<evidence type="ECO:0000256" key="3">
    <source>
        <dbReference type="ARBA" id="ARBA00022676"/>
    </source>
</evidence>
<feature type="compositionally biased region" description="Pro residues" evidence="9">
    <location>
        <begin position="79"/>
        <end position="88"/>
    </location>
</feature>
<evidence type="ECO:0000256" key="4">
    <source>
        <dbReference type="ARBA" id="ARBA00022679"/>
    </source>
</evidence>
<dbReference type="Proteomes" id="UP001205105">
    <property type="component" value="Unassembled WGS sequence"/>
</dbReference>
<dbReference type="Pfam" id="PF01697">
    <property type="entry name" value="Glyco_transf_92"/>
    <property type="match status" value="1"/>
</dbReference>
<name>A0AAD5GZR8_9CHLO</name>
<keyword evidence="6" id="KW-1133">Transmembrane helix</keyword>
<gene>
    <name evidence="11" type="ORF">COHA_007488</name>
</gene>
<dbReference type="PROSITE" id="PS51257">
    <property type="entry name" value="PROKAR_LIPOPROTEIN"/>
    <property type="match status" value="1"/>
</dbReference>
<evidence type="ECO:0000256" key="9">
    <source>
        <dbReference type="SAM" id="MobiDB-lite"/>
    </source>
</evidence>
<keyword evidence="10" id="KW-0732">Signal</keyword>
<comment type="caution">
    <text evidence="11">The sequence shown here is derived from an EMBL/GenBank/DDBJ whole genome shotgun (WGS) entry which is preliminary data.</text>
</comment>
<evidence type="ECO:0000256" key="2">
    <source>
        <dbReference type="ARBA" id="ARBA00007647"/>
    </source>
</evidence>
<dbReference type="GO" id="GO:0005737">
    <property type="term" value="C:cytoplasm"/>
    <property type="evidence" value="ECO:0007669"/>
    <property type="project" value="TreeGrafter"/>
</dbReference>
<organism evidence="11 12">
    <name type="scientific">Chlorella ohadii</name>
    <dbReference type="NCBI Taxonomy" id="2649997"/>
    <lineage>
        <taxon>Eukaryota</taxon>
        <taxon>Viridiplantae</taxon>
        <taxon>Chlorophyta</taxon>
        <taxon>core chlorophytes</taxon>
        <taxon>Trebouxiophyceae</taxon>
        <taxon>Chlorellales</taxon>
        <taxon>Chlorellaceae</taxon>
        <taxon>Chlorella clade</taxon>
        <taxon>Chlorella</taxon>
    </lineage>
</organism>
<feature type="region of interest" description="Disordered" evidence="9">
    <location>
        <begin position="58"/>
        <end position="100"/>
    </location>
</feature>
<keyword evidence="5" id="KW-0812">Transmembrane</keyword>
<dbReference type="PANTHER" id="PTHR21461:SF69">
    <property type="entry name" value="GLYCOSYLTRANSFERASE FAMILY 92 PROTEIN"/>
    <property type="match status" value="1"/>
</dbReference>
<dbReference type="GO" id="GO:0016020">
    <property type="term" value="C:membrane"/>
    <property type="evidence" value="ECO:0007669"/>
    <property type="project" value="UniProtKB-SubCell"/>
</dbReference>
<keyword evidence="7" id="KW-0472">Membrane</keyword>
<dbReference type="EC" id="2.4.1.-" evidence="8"/>
<reference evidence="11" key="1">
    <citation type="submission" date="2020-11" db="EMBL/GenBank/DDBJ databases">
        <title>Chlorella ohadii genome sequencing and assembly.</title>
        <authorList>
            <person name="Murik O."/>
            <person name="Treves H."/>
            <person name="Kedem I."/>
            <person name="Shotland Y."/>
            <person name="Kaplan A."/>
        </authorList>
    </citation>
    <scope>NUCLEOTIDE SEQUENCE</scope>
    <source>
        <strain evidence="11">1</strain>
    </source>
</reference>
<feature type="region of interest" description="Disordered" evidence="9">
    <location>
        <begin position="483"/>
        <end position="547"/>
    </location>
</feature>
<keyword evidence="12" id="KW-1185">Reference proteome</keyword>
<feature type="chain" id="PRO_5042240455" description="Glycosyltransferase family 92 protein" evidence="10">
    <location>
        <begin position="25"/>
        <end position="547"/>
    </location>
</feature>
<protein>
    <recommendedName>
        <fullName evidence="8">Glycosyltransferase family 92 protein</fullName>
        <ecNumber evidence="8">2.4.1.-</ecNumber>
    </recommendedName>
</protein>
<evidence type="ECO:0000256" key="5">
    <source>
        <dbReference type="ARBA" id="ARBA00022692"/>
    </source>
</evidence>
<keyword evidence="4 8" id="KW-0808">Transferase</keyword>